<dbReference type="InterPro" id="IPR003594">
    <property type="entry name" value="HATPase_dom"/>
</dbReference>
<organism evidence="8 13">
    <name type="scientific">Parabacteroides distasonis</name>
    <dbReference type="NCBI Taxonomy" id="823"/>
    <lineage>
        <taxon>Bacteria</taxon>
        <taxon>Pseudomonadati</taxon>
        <taxon>Bacteroidota</taxon>
        <taxon>Bacteroidia</taxon>
        <taxon>Bacteroidales</taxon>
        <taxon>Tannerellaceae</taxon>
        <taxon>Parabacteroides</taxon>
    </lineage>
</organism>
<name>A0A173VZ98_PARDI</name>
<evidence type="ECO:0000313" key="9">
    <source>
        <dbReference type="EMBL" id="CUQ50642.1"/>
    </source>
</evidence>
<dbReference type="RefSeq" id="WP_057319964.1">
    <property type="nucleotide sequence ID" value="NZ_CP132899.1"/>
</dbReference>
<dbReference type="EMBL" id="CYXP01000012">
    <property type="protein sequence ID" value="CUN32404.1"/>
    <property type="molecule type" value="Genomic_DNA"/>
</dbReference>
<dbReference type="PRINTS" id="PR00344">
    <property type="entry name" value="BCTRLSENSOR"/>
</dbReference>
<dbReference type="InterPro" id="IPR005467">
    <property type="entry name" value="His_kinase_dom"/>
</dbReference>
<dbReference type="SMART" id="SM00387">
    <property type="entry name" value="HATPase_c"/>
    <property type="match status" value="1"/>
</dbReference>
<evidence type="ECO:0000256" key="6">
    <source>
        <dbReference type="ARBA" id="ARBA00023012"/>
    </source>
</evidence>
<evidence type="ECO:0000313" key="14">
    <source>
        <dbReference type="Proteomes" id="UP000450599"/>
    </source>
</evidence>
<dbReference type="Pfam" id="PF00512">
    <property type="entry name" value="HisKA"/>
    <property type="match status" value="1"/>
</dbReference>
<dbReference type="PROSITE" id="PS50109">
    <property type="entry name" value="HIS_KIN"/>
    <property type="match status" value="1"/>
</dbReference>
<dbReference type="Proteomes" id="UP000450599">
    <property type="component" value="Unassembled WGS sequence"/>
</dbReference>
<dbReference type="SUPFAM" id="SSF55874">
    <property type="entry name" value="ATPase domain of HSP90 chaperone/DNA topoisomerase II/histidine kinase"/>
    <property type="match status" value="1"/>
</dbReference>
<dbReference type="InterPro" id="IPR004358">
    <property type="entry name" value="Sig_transdc_His_kin-like_C"/>
</dbReference>
<evidence type="ECO:0000256" key="3">
    <source>
        <dbReference type="ARBA" id="ARBA00022553"/>
    </source>
</evidence>
<dbReference type="Gene3D" id="3.30.450.20">
    <property type="entry name" value="PAS domain"/>
    <property type="match status" value="1"/>
</dbReference>
<dbReference type="Pfam" id="PF02518">
    <property type="entry name" value="HATPase_c"/>
    <property type="match status" value="1"/>
</dbReference>
<dbReference type="SMART" id="SM00388">
    <property type="entry name" value="HisKA"/>
    <property type="match status" value="1"/>
</dbReference>
<evidence type="ECO:0000313" key="15">
    <source>
        <dbReference type="Proteomes" id="UP000471216"/>
    </source>
</evidence>
<dbReference type="Proteomes" id="UP000095591">
    <property type="component" value="Unassembled WGS sequence"/>
</dbReference>
<evidence type="ECO:0000256" key="1">
    <source>
        <dbReference type="ARBA" id="ARBA00000085"/>
    </source>
</evidence>
<keyword evidence="6" id="KW-0902">Two-component regulatory system</keyword>
<evidence type="ECO:0000313" key="10">
    <source>
        <dbReference type="EMBL" id="MRY85488.1"/>
    </source>
</evidence>
<evidence type="ECO:0000256" key="4">
    <source>
        <dbReference type="ARBA" id="ARBA00022679"/>
    </source>
</evidence>
<dbReference type="Proteomes" id="UP000471216">
    <property type="component" value="Unassembled WGS sequence"/>
</dbReference>
<keyword evidence="4 8" id="KW-0808">Transferase</keyword>
<dbReference type="InterPro" id="IPR036097">
    <property type="entry name" value="HisK_dim/P_sf"/>
</dbReference>
<dbReference type="GO" id="GO:0000155">
    <property type="term" value="F:phosphorelay sensor kinase activity"/>
    <property type="evidence" value="ECO:0007669"/>
    <property type="project" value="InterPro"/>
</dbReference>
<feature type="domain" description="Histidine kinase" evidence="7">
    <location>
        <begin position="405"/>
        <end position="616"/>
    </location>
</feature>
<dbReference type="EMBL" id="WKMX01000015">
    <property type="protein sequence ID" value="MRZ07601.1"/>
    <property type="molecule type" value="Genomic_DNA"/>
</dbReference>
<evidence type="ECO:0000313" key="11">
    <source>
        <dbReference type="EMBL" id="MRZ07601.1"/>
    </source>
</evidence>
<dbReference type="CDD" id="cd00082">
    <property type="entry name" value="HisKA"/>
    <property type="match status" value="1"/>
</dbReference>
<dbReference type="InterPro" id="IPR036890">
    <property type="entry name" value="HATPase_C_sf"/>
</dbReference>
<reference evidence="12 13" key="1">
    <citation type="submission" date="2015-09" db="EMBL/GenBank/DDBJ databases">
        <authorList>
            <consortium name="Pathogen Informatics"/>
        </authorList>
    </citation>
    <scope>NUCLEOTIDE SEQUENCE [LARGE SCALE GENOMIC DNA]</scope>
    <source>
        <strain evidence="8 13">2789STDY5608872</strain>
        <strain evidence="9 12">2789STDY5834948</strain>
    </source>
</reference>
<evidence type="ECO:0000313" key="13">
    <source>
        <dbReference type="Proteomes" id="UP000095591"/>
    </source>
</evidence>
<dbReference type="InterPro" id="IPR003661">
    <property type="entry name" value="HisK_dim/P_dom"/>
</dbReference>
<evidence type="ECO:0000313" key="8">
    <source>
        <dbReference type="EMBL" id="CUN32404.1"/>
    </source>
</evidence>
<dbReference type="Gene3D" id="3.30.565.10">
    <property type="entry name" value="Histidine kinase-like ATPase, C-terminal domain"/>
    <property type="match status" value="1"/>
</dbReference>
<dbReference type="PANTHER" id="PTHR43711">
    <property type="entry name" value="TWO-COMPONENT HISTIDINE KINASE"/>
    <property type="match status" value="1"/>
</dbReference>
<keyword evidence="3" id="KW-0597">Phosphoprotein</keyword>
<evidence type="ECO:0000256" key="2">
    <source>
        <dbReference type="ARBA" id="ARBA00012438"/>
    </source>
</evidence>
<evidence type="ECO:0000313" key="12">
    <source>
        <dbReference type="Proteomes" id="UP000095332"/>
    </source>
</evidence>
<gene>
    <name evidence="8" type="primary">arcB_3</name>
    <name evidence="9" type="synonym">arcB_4</name>
    <name evidence="8" type="ORF">ERS852429_04015</name>
    <name evidence="9" type="ORF">ERS852560_03551</name>
    <name evidence="11" type="ORF">GKD54_15580</name>
    <name evidence="10" type="ORF">GKD58_14685</name>
</gene>
<dbReference type="Gene3D" id="1.10.287.130">
    <property type="match status" value="1"/>
</dbReference>
<proteinExistence type="predicted"/>
<protein>
    <recommendedName>
        <fullName evidence="2">histidine kinase</fullName>
        <ecNumber evidence="2">2.7.13.3</ecNumber>
    </recommendedName>
</protein>
<dbReference type="Proteomes" id="UP000095332">
    <property type="component" value="Unassembled WGS sequence"/>
</dbReference>
<sequence length="622" mass="71426">MEVSEVKQRLLTDFFTYYPMGGALYDKNGALIDINKSLNEKFPFTNEADFLLNNLFRTDLLTDLQKQYLRGGSVVSGSLPVPYSIIPSMNENREILGYTLLLTGNPAVGQEAAGYDRELKELTDMSQKMAEAVPDTILLVNKQLVVERIIAYAMETCITPESINRRIDDLPGFIYPDETKRRVAAIVQSCLNKSEIMNLDLSIPGHNAPIVYFKLRLVPVHDRYVIIYIRNVSELVEQEKANEALSSKLSESRMMMELALQNSKITTYSFNFSRFKSCDKVHCNRCFQFYGTTNSLLKRNQFICQALPQLRHPDDSGDFFYLFNTIRTNKLDEYKIDFRLKNDDNTYRIYEVIGKTHEKDENGFPNLIVGCMIDDQERLEFEEDLIRAKEKAEEADMLKSTFLANMTHEIRTPLNAIVGFSDLLGVEEDSELRQNYISLIKMNNDLLLSIVNDVLDISRIESDMMTFTYMDVYLPSFMKDLYNSIQLRRPEGVEMTLDACPDFIFNIDRNRLWQICMNLLTNAVKHTKKGRIWFGYTIEAEEKMIKFYVSDTGCGIPKDELDNIFARFVQLSDFEQGVGLGLAICKGLVLKMGGNISVISEEGFGSTFIFTLPMKRPNSWKN</sequence>
<accession>A0A173VZ98</accession>
<dbReference type="AlphaFoldDB" id="A0A173VZ98"/>
<dbReference type="EC" id="2.7.13.3" evidence="2"/>
<reference evidence="14 15" key="2">
    <citation type="journal article" date="2019" name="Nat. Med.">
        <title>A library of human gut bacterial isolates paired with longitudinal multiomics data enables mechanistic microbiome research.</title>
        <authorList>
            <person name="Poyet M."/>
            <person name="Groussin M."/>
            <person name="Gibbons S.M."/>
            <person name="Avila-Pacheco J."/>
            <person name="Jiang X."/>
            <person name="Kearney S.M."/>
            <person name="Perrotta A.R."/>
            <person name="Berdy B."/>
            <person name="Zhao S."/>
            <person name="Lieberman T.D."/>
            <person name="Swanson P.K."/>
            <person name="Smith M."/>
            <person name="Roesemann S."/>
            <person name="Alexander J.E."/>
            <person name="Rich S.A."/>
            <person name="Livny J."/>
            <person name="Vlamakis H."/>
            <person name="Clish C."/>
            <person name="Bullock K."/>
            <person name="Deik A."/>
            <person name="Scott J."/>
            <person name="Pierce K.A."/>
            <person name="Xavier R.J."/>
            <person name="Alm E.J."/>
        </authorList>
    </citation>
    <scope>NUCLEOTIDE SEQUENCE [LARGE SCALE GENOMIC DNA]</scope>
    <source>
        <strain evidence="11 15">BIOML-A10</strain>
        <strain evidence="10 14">BIOML-A11</strain>
    </source>
</reference>
<dbReference type="EMBL" id="CZBM01000017">
    <property type="protein sequence ID" value="CUQ50642.1"/>
    <property type="molecule type" value="Genomic_DNA"/>
</dbReference>
<dbReference type="SUPFAM" id="SSF47384">
    <property type="entry name" value="Homodimeric domain of signal transducing histidine kinase"/>
    <property type="match status" value="1"/>
</dbReference>
<dbReference type="EMBL" id="WKMW01000015">
    <property type="protein sequence ID" value="MRY85488.1"/>
    <property type="molecule type" value="Genomic_DNA"/>
</dbReference>
<comment type="catalytic activity">
    <reaction evidence="1">
        <text>ATP + protein L-histidine = ADP + protein N-phospho-L-histidine.</text>
        <dbReference type="EC" id="2.7.13.3"/>
    </reaction>
</comment>
<dbReference type="PANTHER" id="PTHR43711:SF31">
    <property type="entry name" value="HISTIDINE KINASE"/>
    <property type="match status" value="1"/>
</dbReference>
<evidence type="ECO:0000259" key="7">
    <source>
        <dbReference type="PROSITE" id="PS50109"/>
    </source>
</evidence>
<keyword evidence="5 10" id="KW-0418">Kinase</keyword>
<evidence type="ECO:0000256" key="5">
    <source>
        <dbReference type="ARBA" id="ARBA00022777"/>
    </source>
</evidence>
<dbReference type="InterPro" id="IPR050736">
    <property type="entry name" value="Sensor_HK_Regulatory"/>
</dbReference>